<dbReference type="InParanoid" id="T1I750"/>
<dbReference type="Proteomes" id="UP000015103">
    <property type="component" value="Unassembled WGS sequence"/>
</dbReference>
<dbReference type="InterPro" id="IPR016024">
    <property type="entry name" value="ARM-type_fold"/>
</dbReference>
<dbReference type="VEuPathDB" id="VectorBase:RPRC012122"/>
<dbReference type="AlphaFoldDB" id="T1I750"/>
<dbReference type="Gene3D" id="1.25.10.10">
    <property type="entry name" value="Leucine-rich Repeat Variant"/>
    <property type="match status" value="1"/>
</dbReference>
<accession>T1I750</accession>
<sequence>MAEISAKDEEFSSGDTIFSLLIKVREEIEGEGAIFEQPAKELAEPLFALRINKPTAWIEFLKTLQALDNLYEACRTYPELRKRLIERNVVNILVNKLVYSKVAVIKAHSLRLLAELLKCNSFSTPIKKLKKLSVHLIKMFRKSSLLVLQEYSSLVLSILSHKRELRRFMVITCCNDFEYFLLRLSSKDPDIQYNSLKIIYKMVQDKYCGQFIVNLQNFFFQRFFKLLKSDYLEIQVTAVDIILHLIRRNIKELTELFIEENGVNHLLNFLQEYTWREHHPKIFTTLRIVVKFNKEKIKLEKQWLDKLVAYIDFIGDDFDLIYQDLRLILRLSENIHNKTVIDPASLFYIDRITCL</sequence>
<evidence type="ECO:0000313" key="2">
    <source>
        <dbReference type="Proteomes" id="UP000015103"/>
    </source>
</evidence>
<dbReference type="EMBL" id="ACPB03005106">
    <property type="status" value="NOT_ANNOTATED_CDS"/>
    <property type="molecule type" value="Genomic_DNA"/>
</dbReference>
<dbReference type="InterPro" id="IPR011989">
    <property type="entry name" value="ARM-like"/>
</dbReference>
<name>T1I750_RHOPR</name>
<proteinExistence type="predicted"/>
<dbReference type="SUPFAM" id="SSF48371">
    <property type="entry name" value="ARM repeat"/>
    <property type="match status" value="1"/>
</dbReference>
<protein>
    <submittedName>
        <fullName evidence="1">Uncharacterized protein</fullName>
    </submittedName>
</protein>
<keyword evidence="2" id="KW-1185">Reference proteome</keyword>
<evidence type="ECO:0000313" key="1">
    <source>
        <dbReference type="EnsemblMetazoa" id="RPRC012122-PA"/>
    </source>
</evidence>
<dbReference type="HOGENOM" id="CLU_781471_0_0_1"/>
<dbReference type="STRING" id="13249.T1I750"/>
<organism evidence="1 2">
    <name type="scientific">Rhodnius prolixus</name>
    <name type="common">Triatomid bug</name>
    <dbReference type="NCBI Taxonomy" id="13249"/>
    <lineage>
        <taxon>Eukaryota</taxon>
        <taxon>Metazoa</taxon>
        <taxon>Ecdysozoa</taxon>
        <taxon>Arthropoda</taxon>
        <taxon>Hexapoda</taxon>
        <taxon>Insecta</taxon>
        <taxon>Pterygota</taxon>
        <taxon>Neoptera</taxon>
        <taxon>Paraneoptera</taxon>
        <taxon>Hemiptera</taxon>
        <taxon>Heteroptera</taxon>
        <taxon>Panheteroptera</taxon>
        <taxon>Cimicomorpha</taxon>
        <taxon>Reduviidae</taxon>
        <taxon>Triatominae</taxon>
        <taxon>Rhodnius</taxon>
    </lineage>
</organism>
<reference evidence="1" key="1">
    <citation type="submission" date="2015-05" db="UniProtKB">
        <authorList>
            <consortium name="EnsemblMetazoa"/>
        </authorList>
    </citation>
    <scope>IDENTIFICATION</scope>
</reference>
<dbReference type="EnsemblMetazoa" id="RPRC012122-RA">
    <property type="protein sequence ID" value="RPRC012122-PA"/>
    <property type="gene ID" value="RPRC012122"/>
</dbReference>